<evidence type="ECO:0000256" key="9">
    <source>
        <dbReference type="PROSITE-ProRule" id="PRU00175"/>
    </source>
</evidence>
<protein>
    <recommendedName>
        <fullName evidence="16">E3 ubiquitin-protein ligase MARCH1</fullName>
    </recommendedName>
</protein>
<evidence type="ECO:0000256" key="3">
    <source>
        <dbReference type="ARBA" id="ARBA00004520"/>
    </source>
</evidence>
<dbReference type="GO" id="GO:0002376">
    <property type="term" value="P:immune system process"/>
    <property type="evidence" value="ECO:0007669"/>
    <property type="project" value="UniProtKB-KW"/>
</dbReference>
<dbReference type="Gene3D" id="3.30.40.10">
    <property type="entry name" value="Zinc/RING finger domain, C3HC4 (zinc finger)"/>
    <property type="match status" value="1"/>
</dbReference>
<dbReference type="PROSITE" id="PS50089">
    <property type="entry name" value="ZF_RING_2"/>
    <property type="match status" value="1"/>
</dbReference>
<evidence type="ECO:0008006" key="16">
    <source>
        <dbReference type="Google" id="ProtNLM"/>
    </source>
</evidence>
<keyword evidence="11" id="KW-0472">Membrane</keyword>
<evidence type="ECO:0000313" key="15">
    <source>
        <dbReference type="Proteomes" id="UP001187315"/>
    </source>
</evidence>
<reference evidence="14" key="1">
    <citation type="submission" date="2023-08" db="EMBL/GenBank/DDBJ databases">
        <title>Pelteobagrus vachellii genome.</title>
        <authorList>
            <person name="Liu H."/>
        </authorList>
    </citation>
    <scope>NUCLEOTIDE SEQUENCE</scope>
    <source>
        <strain evidence="14">PRFRI_2022a</strain>
        <tissue evidence="14">Muscle</tissue>
    </source>
</reference>
<keyword evidence="8" id="KW-0968">Cytoplasmic vesicle</keyword>
<name>A0AA88NTA0_TACVA</name>
<dbReference type="EMBL" id="JAVHJS010000002">
    <property type="protein sequence ID" value="KAK2865616.1"/>
    <property type="molecule type" value="Genomic_DNA"/>
</dbReference>
<feature type="transmembrane region" description="Helical" evidence="11">
    <location>
        <begin position="362"/>
        <end position="384"/>
    </location>
</feature>
<feature type="region of interest" description="Disordered" evidence="10">
    <location>
        <begin position="175"/>
        <end position="234"/>
    </location>
</feature>
<evidence type="ECO:0000256" key="11">
    <source>
        <dbReference type="SAM" id="Phobius"/>
    </source>
</evidence>
<feature type="compositionally biased region" description="Basic and acidic residues" evidence="10">
    <location>
        <begin position="175"/>
        <end position="187"/>
    </location>
</feature>
<keyword evidence="15" id="KW-1185">Reference proteome</keyword>
<feature type="compositionally biased region" description="Acidic residues" evidence="10">
    <location>
        <begin position="188"/>
        <end position="197"/>
    </location>
</feature>
<comment type="caution">
    <text evidence="14">The sequence shown here is derived from an EMBL/GenBank/DDBJ whole genome shotgun (WGS) entry which is preliminary data.</text>
</comment>
<keyword evidence="4" id="KW-0479">Metal-binding</keyword>
<evidence type="ECO:0000259" key="13">
    <source>
        <dbReference type="PROSITE" id="PS51292"/>
    </source>
</evidence>
<feature type="domain" description="RING-type" evidence="12">
    <location>
        <begin position="244"/>
        <end position="291"/>
    </location>
</feature>
<evidence type="ECO:0000259" key="12">
    <source>
        <dbReference type="PROSITE" id="PS50089"/>
    </source>
</evidence>
<feature type="transmembrane region" description="Helical" evidence="11">
    <location>
        <begin position="319"/>
        <end position="342"/>
    </location>
</feature>
<dbReference type="GO" id="GO:0008270">
    <property type="term" value="F:zinc ion binding"/>
    <property type="evidence" value="ECO:0007669"/>
    <property type="project" value="UniProtKB-KW"/>
</dbReference>
<dbReference type="PROSITE" id="PS51292">
    <property type="entry name" value="ZF_RING_CH"/>
    <property type="match status" value="1"/>
</dbReference>
<dbReference type="GO" id="GO:0031901">
    <property type="term" value="C:early endosome membrane"/>
    <property type="evidence" value="ECO:0007669"/>
    <property type="project" value="UniProtKB-SubCell"/>
</dbReference>
<proteinExistence type="predicted"/>
<dbReference type="Pfam" id="PF12906">
    <property type="entry name" value="RINGv"/>
    <property type="match status" value="1"/>
</dbReference>
<evidence type="ECO:0000256" key="1">
    <source>
        <dbReference type="ARBA" id="ARBA00004155"/>
    </source>
</evidence>
<keyword evidence="11" id="KW-0812">Transmembrane</keyword>
<dbReference type="GO" id="GO:0005765">
    <property type="term" value="C:lysosomal membrane"/>
    <property type="evidence" value="ECO:0007669"/>
    <property type="project" value="UniProtKB-SubCell"/>
</dbReference>
<dbReference type="SUPFAM" id="SSF57850">
    <property type="entry name" value="RING/U-box"/>
    <property type="match status" value="1"/>
</dbReference>
<feature type="domain" description="RING-CH-type" evidence="13">
    <location>
        <begin position="236"/>
        <end position="297"/>
    </location>
</feature>
<evidence type="ECO:0000256" key="4">
    <source>
        <dbReference type="ARBA" id="ARBA00022723"/>
    </source>
</evidence>
<feature type="compositionally biased region" description="Basic and acidic residues" evidence="10">
    <location>
        <begin position="198"/>
        <end position="213"/>
    </location>
</feature>
<keyword evidence="6" id="KW-0862">Zinc</keyword>
<dbReference type="Proteomes" id="UP001187315">
    <property type="component" value="Unassembled WGS sequence"/>
</dbReference>
<evidence type="ECO:0000256" key="8">
    <source>
        <dbReference type="ARBA" id="ARBA00023329"/>
    </source>
</evidence>
<evidence type="ECO:0000256" key="10">
    <source>
        <dbReference type="SAM" id="MobiDB-lite"/>
    </source>
</evidence>
<comment type="subcellular location">
    <subcellularLocation>
        <location evidence="2">Cytoplasmic vesicle membrane</location>
        <topology evidence="2">Multi-pass membrane protein</topology>
    </subcellularLocation>
    <subcellularLocation>
        <location evidence="3">Early endosome membrane</location>
        <topology evidence="3">Multi-pass membrane protein</topology>
    </subcellularLocation>
    <subcellularLocation>
        <location evidence="1">Lysosome membrane</location>
        <topology evidence="1">Multi-pass membrane protein</topology>
    </subcellularLocation>
</comment>
<sequence>MPVHQISVLPISGDSTEQDSIKSKFKRKENEAHSSTHVAVLSDAAQLFSTASCQETYRTGDLFNFGNGAPDQTTPIIPVSHTPITKQQVKRRNRHQRKSVGCIEECAHTRNDSSSGEEQYHRAARSWSREKARRRRRPRLLTCSYEDETHKQELATSQRTSLMLEELDSKSAKRLRESECGIGKSREEEDEEEEEEERPIAKTYEERGERDADMSVPTAQEYAEASSQNGTLHEVHTDDETEVCRICQSEGDEECPLISPCRCMGSLRFVHHACLHQWIKSSDTRCCELCKYNFVMETHLKPMRKWENLHLSTNERRRIFCSVIFHLVAVACVTWSLYIFAVMDHASEGIQPSKDHNGLLEWLFWTKLGIVALSVVSGLFFMYIQFKVYLNLWRRLKAFNRIIFVHNCPDSVCQEAEKTTALHAVPAYQTQTNVPSPALKGGSAEVEPV</sequence>
<dbReference type="SMART" id="SM00744">
    <property type="entry name" value="RINGv"/>
    <property type="match status" value="1"/>
</dbReference>
<dbReference type="InterPro" id="IPR013083">
    <property type="entry name" value="Znf_RING/FYVE/PHD"/>
</dbReference>
<evidence type="ECO:0000256" key="6">
    <source>
        <dbReference type="ARBA" id="ARBA00022833"/>
    </source>
</evidence>
<dbReference type="PANTHER" id="PTHR45981">
    <property type="entry name" value="LD02310P"/>
    <property type="match status" value="1"/>
</dbReference>
<organism evidence="14 15">
    <name type="scientific">Tachysurus vachellii</name>
    <name type="common">Darkbarbel catfish</name>
    <name type="synonym">Pelteobagrus vachellii</name>
    <dbReference type="NCBI Taxonomy" id="175792"/>
    <lineage>
        <taxon>Eukaryota</taxon>
        <taxon>Metazoa</taxon>
        <taxon>Chordata</taxon>
        <taxon>Craniata</taxon>
        <taxon>Vertebrata</taxon>
        <taxon>Euteleostomi</taxon>
        <taxon>Actinopterygii</taxon>
        <taxon>Neopterygii</taxon>
        <taxon>Teleostei</taxon>
        <taxon>Ostariophysi</taxon>
        <taxon>Siluriformes</taxon>
        <taxon>Bagridae</taxon>
        <taxon>Tachysurus</taxon>
    </lineage>
</organism>
<dbReference type="InterPro" id="IPR001841">
    <property type="entry name" value="Znf_RING"/>
</dbReference>
<evidence type="ECO:0000256" key="7">
    <source>
        <dbReference type="ARBA" id="ARBA00022859"/>
    </source>
</evidence>
<evidence type="ECO:0000313" key="14">
    <source>
        <dbReference type="EMBL" id="KAK2865616.1"/>
    </source>
</evidence>
<evidence type="ECO:0000256" key="2">
    <source>
        <dbReference type="ARBA" id="ARBA00004439"/>
    </source>
</evidence>
<feature type="region of interest" description="Disordered" evidence="10">
    <location>
        <begin position="110"/>
        <end position="131"/>
    </location>
</feature>
<gene>
    <name evidence="14" type="ORF">Q7C36_001672</name>
</gene>
<keyword evidence="5 9" id="KW-0863">Zinc-finger</keyword>
<keyword evidence="7" id="KW-0391">Immunity</keyword>
<keyword evidence="11" id="KW-1133">Transmembrane helix</keyword>
<dbReference type="AlphaFoldDB" id="A0AA88NTA0"/>
<evidence type="ECO:0000256" key="5">
    <source>
        <dbReference type="ARBA" id="ARBA00022771"/>
    </source>
</evidence>
<dbReference type="InterPro" id="IPR011016">
    <property type="entry name" value="Znf_RING-CH"/>
</dbReference>
<accession>A0AA88NTA0</accession>